<dbReference type="Proteomes" id="UP001348817">
    <property type="component" value="Chromosome"/>
</dbReference>
<protein>
    <recommendedName>
        <fullName evidence="2">MnmC-like methyltransferase domain-containing protein</fullName>
    </recommendedName>
</protein>
<feature type="domain" description="MnmC-like methyltransferase" evidence="2">
    <location>
        <begin position="144"/>
        <end position="225"/>
    </location>
</feature>
<reference evidence="3 4" key="1">
    <citation type="submission" date="2021-12" db="EMBL/GenBank/DDBJ databases">
        <title>Genome sequencing of bacteria with rrn-lacking chromosome and rrn-plasmid.</title>
        <authorList>
            <person name="Anda M."/>
            <person name="Iwasaki W."/>
        </authorList>
    </citation>
    <scope>NUCLEOTIDE SEQUENCE [LARGE SCALE GENOMIC DNA]</scope>
    <source>
        <strain evidence="3 4">DSM 100852</strain>
    </source>
</reference>
<dbReference type="PANTHER" id="PTHR39963:SF1">
    <property type="entry name" value="MNMC-LIKE METHYLTRANSFERASE DOMAIN-CONTAINING PROTEIN"/>
    <property type="match status" value="1"/>
</dbReference>
<name>A0AAU9CWY6_9BACT</name>
<dbReference type="SUPFAM" id="SSF53335">
    <property type="entry name" value="S-adenosyl-L-methionine-dependent methyltransferases"/>
    <property type="match status" value="1"/>
</dbReference>
<dbReference type="AlphaFoldDB" id="A0AAU9CWY6"/>
<dbReference type="GO" id="GO:0016645">
    <property type="term" value="F:oxidoreductase activity, acting on the CH-NH group of donors"/>
    <property type="evidence" value="ECO:0007669"/>
    <property type="project" value="InterPro"/>
</dbReference>
<evidence type="ECO:0000259" key="2">
    <source>
        <dbReference type="Pfam" id="PF05430"/>
    </source>
</evidence>
<evidence type="ECO:0000313" key="4">
    <source>
        <dbReference type="Proteomes" id="UP001348817"/>
    </source>
</evidence>
<proteinExistence type="predicted"/>
<dbReference type="InterPro" id="IPR047785">
    <property type="entry name" value="tRNA_MNMC2"/>
</dbReference>
<dbReference type="InterPro" id="IPR029063">
    <property type="entry name" value="SAM-dependent_MTases_sf"/>
</dbReference>
<feature type="region of interest" description="Disordered" evidence="1">
    <location>
        <begin position="208"/>
        <end position="227"/>
    </location>
</feature>
<dbReference type="Pfam" id="PF05430">
    <property type="entry name" value="Methyltransf_30"/>
    <property type="match status" value="1"/>
</dbReference>
<gene>
    <name evidence="3" type="ORF">FUAX_34360</name>
</gene>
<feature type="compositionally biased region" description="Basic and acidic residues" evidence="1">
    <location>
        <begin position="216"/>
        <end position="227"/>
    </location>
</feature>
<accession>A0AAU9CWY6</accession>
<dbReference type="EMBL" id="AP025314">
    <property type="protein sequence ID" value="BDD11004.1"/>
    <property type="molecule type" value="Genomic_DNA"/>
</dbReference>
<sequence length="227" mass="25154">MPTVNIIETEDGSHSLFVPELDETYHSSHGAVNESIHVFIKAGIEHFVANNPGEKIRILEVGFGTGLNALLTAQKASESAFQIEYHTLEAFPLDEDIVSTLNYPEKIGGDNLEELFQEMHAQKWGKPFSLSKNMTMLKTHAKLQATTLEDNAYDLVYFDAFAPSKQSDMWTLDVLKKVADSIAPGGSLVTYCARGQFKRDLKALGLDVESLPGPPPKKEMVRASRTR</sequence>
<evidence type="ECO:0000313" key="3">
    <source>
        <dbReference type="EMBL" id="BDD11004.1"/>
    </source>
</evidence>
<dbReference type="KEGG" id="fax:FUAX_34360"/>
<evidence type="ECO:0000256" key="1">
    <source>
        <dbReference type="SAM" id="MobiDB-lite"/>
    </source>
</evidence>
<dbReference type="GO" id="GO:0004808">
    <property type="term" value="F:tRNA (5-methylaminomethyl-2-thiouridylate)(34)-methyltransferase activity"/>
    <property type="evidence" value="ECO:0007669"/>
    <property type="project" value="InterPro"/>
</dbReference>
<keyword evidence="4" id="KW-1185">Reference proteome</keyword>
<dbReference type="InterPro" id="IPR008471">
    <property type="entry name" value="MnmC-like_methylTransf"/>
</dbReference>
<dbReference type="PANTHER" id="PTHR39963">
    <property type="entry name" value="SLL0983 PROTEIN"/>
    <property type="match status" value="1"/>
</dbReference>
<dbReference type="NCBIfam" id="NF033855">
    <property type="entry name" value="tRNA_MNMC2"/>
    <property type="match status" value="1"/>
</dbReference>
<organism evidence="3 4">
    <name type="scientific">Fulvitalea axinellae</name>
    <dbReference type="NCBI Taxonomy" id="1182444"/>
    <lineage>
        <taxon>Bacteria</taxon>
        <taxon>Pseudomonadati</taxon>
        <taxon>Bacteroidota</taxon>
        <taxon>Cytophagia</taxon>
        <taxon>Cytophagales</taxon>
        <taxon>Persicobacteraceae</taxon>
        <taxon>Fulvitalea</taxon>
    </lineage>
</organism>
<dbReference type="Gene3D" id="3.40.50.150">
    <property type="entry name" value="Vaccinia Virus protein VP39"/>
    <property type="match status" value="1"/>
</dbReference>